<reference evidence="4" key="2">
    <citation type="submission" date="2020-09" db="EMBL/GenBank/DDBJ databases">
        <authorList>
            <person name="Sun Q."/>
            <person name="Zhou Y."/>
        </authorList>
    </citation>
    <scope>NUCLEOTIDE SEQUENCE</scope>
    <source>
        <strain evidence="4">CGMCC 1.12506</strain>
    </source>
</reference>
<dbReference type="Proteomes" id="UP000625735">
    <property type="component" value="Unassembled WGS sequence"/>
</dbReference>
<keyword evidence="1 4" id="KW-0489">Methyltransferase</keyword>
<dbReference type="InterPro" id="IPR029063">
    <property type="entry name" value="SAM-dependent_MTases_sf"/>
</dbReference>
<feature type="domain" description="Methyltransferase" evidence="3">
    <location>
        <begin position="46"/>
        <end position="138"/>
    </location>
</feature>
<dbReference type="PANTHER" id="PTHR43861:SF1">
    <property type="entry name" value="TRANS-ACONITATE 2-METHYLTRANSFERASE"/>
    <property type="match status" value="1"/>
</dbReference>
<evidence type="ECO:0000256" key="1">
    <source>
        <dbReference type="ARBA" id="ARBA00022603"/>
    </source>
</evidence>
<name>A0A917DEY6_9FLAO</name>
<dbReference type="SUPFAM" id="SSF53335">
    <property type="entry name" value="S-adenosyl-L-methionine-dependent methyltransferases"/>
    <property type="match status" value="1"/>
</dbReference>
<dbReference type="PANTHER" id="PTHR43861">
    <property type="entry name" value="TRANS-ACONITATE 2-METHYLTRANSFERASE-RELATED"/>
    <property type="match status" value="1"/>
</dbReference>
<dbReference type="Pfam" id="PF13649">
    <property type="entry name" value="Methyltransf_25"/>
    <property type="match status" value="1"/>
</dbReference>
<dbReference type="Gene3D" id="3.40.50.150">
    <property type="entry name" value="Vaccinia Virus protein VP39"/>
    <property type="match status" value="1"/>
</dbReference>
<keyword evidence="2" id="KW-0808">Transferase</keyword>
<reference evidence="4" key="1">
    <citation type="journal article" date="2014" name="Int. J. Syst. Evol. Microbiol.">
        <title>Complete genome sequence of Corynebacterium casei LMG S-19264T (=DSM 44701T), isolated from a smear-ripened cheese.</title>
        <authorList>
            <consortium name="US DOE Joint Genome Institute (JGI-PGF)"/>
            <person name="Walter F."/>
            <person name="Albersmeier A."/>
            <person name="Kalinowski J."/>
            <person name="Ruckert C."/>
        </authorList>
    </citation>
    <scope>NUCLEOTIDE SEQUENCE</scope>
    <source>
        <strain evidence="4">CGMCC 1.12506</strain>
    </source>
</reference>
<dbReference type="GO" id="GO:0008168">
    <property type="term" value="F:methyltransferase activity"/>
    <property type="evidence" value="ECO:0007669"/>
    <property type="project" value="UniProtKB-KW"/>
</dbReference>
<dbReference type="InterPro" id="IPR041698">
    <property type="entry name" value="Methyltransf_25"/>
</dbReference>
<gene>
    <name evidence="4" type="ORF">GCM10011343_22100</name>
</gene>
<dbReference type="GO" id="GO:0032259">
    <property type="term" value="P:methylation"/>
    <property type="evidence" value="ECO:0007669"/>
    <property type="project" value="UniProtKB-KW"/>
</dbReference>
<dbReference type="RefSeq" id="WP_188362641.1">
    <property type="nucleotide sequence ID" value="NZ_BMFG01000009.1"/>
</dbReference>
<evidence type="ECO:0000313" key="5">
    <source>
        <dbReference type="Proteomes" id="UP000625735"/>
    </source>
</evidence>
<dbReference type="CDD" id="cd02440">
    <property type="entry name" value="AdoMet_MTases"/>
    <property type="match status" value="1"/>
</dbReference>
<proteinExistence type="predicted"/>
<dbReference type="EMBL" id="BMFG01000009">
    <property type="protein sequence ID" value="GGD31505.1"/>
    <property type="molecule type" value="Genomic_DNA"/>
</dbReference>
<organism evidence="4 5">
    <name type="scientific">Flavobacterium orientale</name>
    <dbReference type="NCBI Taxonomy" id="1756020"/>
    <lineage>
        <taxon>Bacteria</taxon>
        <taxon>Pseudomonadati</taxon>
        <taxon>Bacteroidota</taxon>
        <taxon>Flavobacteriia</taxon>
        <taxon>Flavobacteriales</taxon>
        <taxon>Flavobacteriaceae</taxon>
        <taxon>Flavobacterium</taxon>
    </lineage>
</organism>
<comment type="caution">
    <text evidence="4">The sequence shown here is derived from an EMBL/GenBank/DDBJ whole genome shotgun (WGS) entry which is preliminary data.</text>
</comment>
<keyword evidence="5" id="KW-1185">Reference proteome</keyword>
<protein>
    <submittedName>
        <fullName evidence="4">SAM-dependent methyltransferase</fullName>
    </submittedName>
</protein>
<evidence type="ECO:0000313" key="4">
    <source>
        <dbReference type="EMBL" id="GGD31505.1"/>
    </source>
</evidence>
<evidence type="ECO:0000259" key="3">
    <source>
        <dbReference type="Pfam" id="PF13649"/>
    </source>
</evidence>
<dbReference type="AlphaFoldDB" id="A0A917DEY6"/>
<sequence length="213" mass="24282">MDSYKETFETWNKIASLYQDKFMDLDLYNETYDFICNSITKANAKVLEIGCGPGNITKYLLSKRPDFAVHGIDIAPNMIALAKKNNPSASFAILDIRQIDEIKTKYDAIVCGFCLPYLSQTDIQKLITDCYNLLYENGLIYISFVEGDPSNSDFQVSSSGDRSYFYFHNLDALKTKLIESKFEELTIFKVDYKKTGNEIESHTIVIAKKKTTT</sequence>
<accession>A0A917DEY6</accession>
<evidence type="ECO:0000256" key="2">
    <source>
        <dbReference type="ARBA" id="ARBA00022679"/>
    </source>
</evidence>